<comment type="caution">
    <text evidence="1">The sequence shown here is derived from an EMBL/GenBank/DDBJ whole genome shotgun (WGS) entry which is preliminary data.</text>
</comment>
<name>A0ABX0QCN5_9GAMM</name>
<gene>
    <name evidence="1" type="ORF">HBF26_19055</name>
</gene>
<keyword evidence="2" id="KW-1185">Reference proteome</keyword>
<accession>A0ABX0QCN5</accession>
<evidence type="ECO:0000313" key="2">
    <source>
        <dbReference type="Proteomes" id="UP001429601"/>
    </source>
</evidence>
<dbReference type="Proteomes" id="UP001429601">
    <property type="component" value="Unassembled WGS sequence"/>
</dbReference>
<evidence type="ECO:0000313" key="1">
    <source>
        <dbReference type="EMBL" id="NID06992.1"/>
    </source>
</evidence>
<sequence>MNRLTQRFDELLREIDDILQGAQWKADPLGGRPSEYVDSHRLLGWQVKAANAIEKAAGAKSPQATSFKDAGKANFVTNKSHAERQRAVVAAVREDHDGGYLVSARALARSEVFDTELDQAKELLSQGYDLPAAIIARTVLETALRSLCDQHGVQPGKLDFMNSALVKAQAYSVVVQKNVTFMSGVGNCAAHGKRDQFNASDVQAMIDGVARFLLDFPSA</sequence>
<organism evidence="1 2">
    <name type="scientific">Luteibacter jiangsuensis</name>
    <dbReference type="NCBI Taxonomy" id="637577"/>
    <lineage>
        <taxon>Bacteria</taxon>
        <taxon>Pseudomonadati</taxon>
        <taxon>Pseudomonadota</taxon>
        <taxon>Gammaproteobacteria</taxon>
        <taxon>Lysobacterales</taxon>
        <taxon>Rhodanobacteraceae</taxon>
        <taxon>Luteibacter</taxon>
    </lineage>
</organism>
<proteinExistence type="predicted"/>
<dbReference type="EMBL" id="JAAQQR010000014">
    <property type="protein sequence ID" value="NID06992.1"/>
    <property type="molecule type" value="Genomic_DNA"/>
</dbReference>
<reference evidence="1 2" key="1">
    <citation type="journal article" date="2011" name="Curr. Microbiol.">
        <title>Luteibacter jiangsuensis sp. nov.: a methamidophos-degrading bacterium isolated from a methamidophos-manufacturing factory.</title>
        <authorList>
            <person name="Wang L."/>
            <person name="Wang G.L."/>
            <person name="Li S.P."/>
            <person name="Jiang J.D."/>
        </authorList>
    </citation>
    <scope>NUCLEOTIDE SEQUENCE [LARGE SCALE GENOMIC DNA]</scope>
    <source>
        <strain evidence="1 2">CGMCC 1.10133</strain>
    </source>
</reference>
<dbReference type="RefSeq" id="WP_167129766.1">
    <property type="nucleotide sequence ID" value="NZ_JAAQQR010000014.1"/>
</dbReference>
<protein>
    <submittedName>
        <fullName evidence="1">DUF4145 domain-containing protein</fullName>
    </submittedName>
</protein>